<feature type="transmembrane region" description="Helical" evidence="7">
    <location>
        <begin position="180"/>
        <end position="201"/>
    </location>
</feature>
<feature type="transmembrane region" description="Helical" evidence="7">
    <location>
        <begin position="98"/>
        <end position="116"/>
    </location>
</feature>
<keyword evidence="4 7" id="KW-0812">Transmembrane</keyword>
<dbReference type="PANTHER" id="PTHR32322:SF18">
    <property type="entry name" value="S-ADENOSYLMETHIONINE_S-ADENOSYLHOMOCYSTEINE TRANSPORTER"/>
    <property type="match status" value="1"/>
</dbReference>
<keyword evidence="6 7" id="KW-0472">Membrane</keyword>
<evidence type="ECO:0000256" key="5">
    <source>
        <dbReference type="ARBA" id="ARBA00022989"/>
    </source>
</evidence>
<dbReference type="GO" id="GO:0005886">
    <property type="term" value="C:plasma membrane"/>
    <property type="evidence" value="ECO:0007669"/>
    <property type="project" value="UniProtKB-SubCell"/>
</dbReference>
<dbReference type="InterPro" id="IPR037185">
    <property type="entry name" value="EmrE-like"/>
</dbReference>
<evidence type="ECO:0000256" key="6">
    <source>
        <dbReference type="ARBA" id="ARBA00023136"/>
    </source>
</evidence>
<dbReference type="InterPro" id="IPR000620">
    <property type="entry name" value="EamA_dom"/>
</dbReference>
<dbReference type="EMBL" id="JXRR01000010">
    <property type="protein sequence ID" value="KIL49052.1"/>
    <property type="molecule type" value="Genomic_DNA"/>
</dbReference>
<feature type="transmembrane region" description="Helical" evidence="7">
    <location>
        <begin position="66"/>
        <end position="86"/>
    </location>
</feature>
<dbReference type="SUPFAM" id="SSF103481">
    <property type="entry name" value="Multidrug resistance efflux transporter EmrE"/>
    <property type="match status" value="2"/>
</dbReference>
<evidence type="ECO:0000313" key="9">
    <source>
        <dbReference type="EMBL" id="KIL49052.1"/>
    </source>
</evidence>
<feature type="transmembrane region" description="Helical" evidence="7">
    <location>
        <begin position="38"/>
        <end position="60"/>
    </location>
</feature>
<accession>A0A0C2VJL0</accession>
<dbReference type="InterPro" id="IPR050638">
    <property type="entry name" value="AA-Vitamin_Transporters"/>
</dbReference>
<name>A0A0C2VJL0_9BACL</name>
<dbReference type="AlphaFoldDB" id="A0A0C2VJL0"/>
<gene>
    <name evidence="9" type="ORF">KR50_10870</name>
</gene>
<evidence type="ECO:0000313" key="10">
    <source>
        <dbReference type="Proteomes" id="UP000031972"/>
    </source>
</evidence>
<dbReference type="PANTHER" id="PTHR32322">
    <property type="entry name" value="INNER MEMBRANE TRANSPORTER"/>
    <property type="match status" value="1"/>
</dbReference>
<protein>
    <recommendedName>
        <fullName evidence="8">EamA domain-containing protein</fullName>
    </recommendedName>
</protein>
<feature type="transmembrane region" description="Helical" evidence="7">
    <location>
        <begin position="248"/>
        <end position="266"/>
    </location>
</feature>
<evidence type="ECO:0000259" key="8">
    <source>
        <dbReference type="Pfam" id="PF00892"/>
    </source>
</evidence>
<dbReference type="Proteomes" id="UP000031972">
    <property type="component" value="Unassembled WGS sequence"/>
</dbReference>
<proteinExistence type="inferred from homology"/>
<feature type="transmembrane region" description="Helical" evidence="7">
    <location>
        <begin position="128"/>
        <end position="147"/>
    </location>
</feature>
<evidence type="ECO:0000256" key="2">
    <source>
        <dbReference type="ARBA" id="ARBA00007362"/>
    </source>
</evidence>
<comment type="caution">
    <text evidence="9">The sequence shown here is derived from an EMBL/GenBank/DDBJ whole genome shotgun (WGS) entry which is preliminary data.</text>
</comment>
<feature type="transmembrane region" description="Helical" evidence="7">
    <location>
        <begin position="154"/>
        <end position="174"/>
    </location>
</feature>
<reference evidence="9 10" key="1">
    <citation type="submission" date="2015-01" db="EMBL/GenBank/DDBJ databases">
        <title>Jeotgalibacillus campisalis genome sequencing.</title>
        <authorList>
            <person name="Goh K.M."/>
            <person name="Chan K.-G."/>
            <person name="Yaakop A.S."/>
            <person name="Ee R."/>
            <person name="Gan H.M."/>
            <person name="Chan C.S."/>
        </authorList>
    </citation>
    <scope>NUCLEOTIDE SEQUENCE [LARGE SCALE GENOMIC DNA]</scope>
    <source>
        <strain evidence="9 10">SF-57</strain>
    </source>
</reference>
<evidence type="ECO:0000256" key="7">
    <source>
        <dbReference type="SAM" id="Phobius"/>
    </source>
</evidence>
<organism evidence="9 10">
    <name type="scientific">Jeotgalibacillus campisalis</name>
    <dbReference type="NCBI Taxonomy" id="220754"/>
    <lineage>
        <taxon>Bacteria</taxon>
        <taxon>Bacillati</taxon>
        <taxon>Bacillota</taxon>
        <taxon>Bacilli</taxon>
        <taxon>Bacillales</taxon>
        <taxon>Caryophanaceae</taxon>
        <taxon>Jeotgalibacillus</taxon>
    </lineage>
</organism>
<dbReference type="Pfam" id="PF00892">
    <property type="entry name" value="EamA"/>
    <property type="match status" value="2"/>
</dbReference>
<dbReference type="PATRIC" id="fig|220754.4.peg.1106"/>
<evidence type="ECO:0000256" key="4">
    <source>
        <dbReference type="ARBA" id="ARBA00022692"/>
    </source>
</evidence>
<dbReference type="RefSeq" id="WP_232304248.1">
    <property type="nucleotide sequence ID" value="NZ_JXRR01000010.1"/>
</dbReference>
<feature type="domain" description="EamA" evidence="8">
    <location>
        <begin position="182"/>
        <end position="317"/>
    </location>
</feature>
<comment type="similarity">
    <text evidence="2">Belongs to the EamA transporter family.</text>
</comment>
<sequence length="351" mass="38593">MWRFPFINTWGMKHGRMEKSIRFAKRKKSGVKMKASNVYIWLVGLMVVWGLNVVALKILVQSFDPIAMTSMRILTAGSGVLLILAFMKKWRMPTLREFVVITGIGLFNVVGHHYFLSIGLTMTSAVNAGLILGLIPILTAIAAMIFLRARLTPLKLIGIIIGFAGVALVVMAGSQGAFQIAAGDLFIFMAGLTQAISFVLIKKTSTSMSIVLLTGWMMMIGSVILMGISFATEPGGFFSLLQGEGYQYALFFSSAIFATCIGHMIYNNSIRLIGPSESAVFTNLNLLFSVAGAAILLNEDVYIEQLLGFLFIVAGVVSGSGAIDHWIRSRKTRKIKLQEKDYQTEKHRHYS</sequence>
<keyword evidence="3" id="KW-1003">Cell membrane</keyword>
<feature type="domain" description="EamA" evidence="8">
    <location>
        <begin position="39"/>
        <end position="170"/>
    </location>
</feature>
<keyword evidence="10" id="KW-1185">Reference proteome</keyword>
<evidence type="ECO:0000256" key="1">
    <source>
        <dbReference type="ARBA" id="ARBA00004651"/>
    </source>
</evidence>
<feature type="transmembrane region" description="Helical" evidence="7">
    <location>
        <begin position="278"/>
        <end position="297"/>
    </location>
</feature>
<keyword evidence="5 7" id="KW-1133">Transmembrane helix</keyword>
<comment type="subcellular location">
    <subcellularLocation>
        <location evidence="1">Cell membrane</location>
        <topology evidence="1">Multi-pass membrane protein</topology>
    </subcellularLocation>
</comment>
<feature type="transmembrane region" description="Helical" evidence="7">
    <location>
        <begin position="208"/>
        <end position="228"/>
    </location>
</feature>
<feature type="transmembrane region" description="Helical" evidence="7">
    <location>
        <begin position="309"/>
        <end position="327"/>
    </location>
</feature>
<evidence type="ECO:0000256" key="3">
    <source>
        <dbReference type="ARBA" id="ARBA00022475"/>
    </source>
</evidence>